<keyword evidence="14" id="KW-1185">Reference proteome</keyword>
<evidence type="ECO:0000256" key="9">
    <source>
        <dbReference type="ARBA" id="ARBA00023170"/>
    </source>
</evidence>
<evidence type="ECO:0000256" key="4">
    <source>
        <dbReference type="ARBA" id="ARBA00022606"/>
    </source>
</evidence>
<keyword evidence="10 12" id="KW-0807">Transducer</keyword>
<evidence type="ECO:0000313" key="15">
    <source>
        <dbReference type="RefSeq" id="XP_018093378.1"/>
    </source>
</evidence>
<keyword evidence="7 12" id="KW-0297">G-protein coupled receptor</keyword>
<evidence type="ECO:0000256" key="7">
    <source>
        <dbReference type="ARBA" id="ARBA00023040"/>
    </source>
</evidence>
<dbReference type="GO" id="GO:0004930">
    <property type="term" value="F:G protein-coupled receptor activity"/>
    <property type="evidence" value="ECO:0007669"/>
    <property type="project" value="UniProtKB-KW"/>
</dbReference>
<evidence type="ECO:0000256" key="5">
    <source>
        <dbReference type="ARBA" id="ARBA00022692"/>
    </source>
</evidence>
<dbReference type="GO" id="GO:0001580">
    <property type="term" value="P:detection of chemical stimulus involved in sensory perception of bitter taste"/>
    <property type="evidence" value="ECO:0000318"/>
    <property type="project" value="GO_Central"/>
</dbReference>
<dbReference type="Gene3D" id="1.20.1070.10">
    <property type="entry name" value="Rhodopsin 7-helix transmembrane proteins"/>
    <property type="match status" value="1"/>
</dbReference>
<dbReference type="SUPFAM" id="SSF81321">
    <property type="entry name" value="Family A G protein-coupled receptor-like"/>
    <property type="match status" value="1"/>
</dbReference>
<keyword evidence="3 12" id="KW-0919">Taste</keyword>
<proteinExistence type="inferred from homology"/>
<evidence type="ECO:0000256" key="8">
    <source>
        <dbReference type="ARBA" id="ARBA00023136"/>
    </source>
</evidence>
<dbReference type="Proteomes" id="UP000186698">
    <property type="component" value="Chromosome 9_10S"/>
</dbReference>
<evidence type="ECO:0000313" key="14">
    <source>
        <dbReference type="Proteomes" id="UP000186698"/>
    </source>
</evidence>
<feature type="transmembrane region" description="Helical" evidence="13">
    <location>
        <begin position="129"/>
        <end position="150"/>
    </location>
</feature>
<organism evidence="14 15">
    <name type="scientific">Xenopus laevis</name>
    <name type="common">African clawed frog</name>
    <dbReference type="NCBI Taxonomy" id="8355"/>
    <lineage>
        <taxon>Eukaryota</taxon>
        <taxon>Metazoa</taxon>
        <taxon>Chordata</taxon>
        <taxon>Craniata</taxon>
        <taxon>Vertebrata</taxon>
        <taxon>Euteleostomi</taxon>
        <taxon>Amphibia</taxon>
        <taxon>Batrachia</taxon>
        <taxon>Anura</taxon>
        <taxon>Pipoidea</taxon>
        <taxon>Pipidae</taxon>
        <taxon>Xenopodinae</taxon>
        <taxon>Xenopus</taxon>
        <taxon>Xenopus</taxon>
    </lineage>
</organism>
<dbReference type="GO" id="GO:0016020">
    <property type="term" value="C:membrane"/>
    <property type="evidence" value="ECO:0000318"/>
    <property type="project" value="GO_Central"/>
</dbReference>
<keyword evidence="4 12" id="KW-0716">Sensory transduction</keyword>
<comment type="similarity">
    <text evidence="2 11">Belongs to the G-protein coupled receptor T2R family.</text>
</comment>
<name>A0A8J0TYG7_XENLA</name>
<comment type="subcellular location">
    <subcellularLocation>
        <location evidence="1 12">Membrane</location>
        <topology evidence="1 12">Multi-pass membrane protein</topology>
    </subcellularLocation>
</comment>
<evidence type="ECO:0000256" key="2">
    <source>
        <dbReference type="ARBA" id="ARBA00007376"/>
    </source>
</evidence>
<feature type="transmembrane region" description="Helical" evidence="13">
    <location>
        <begin position="6"/>
        <end position="32"/>
    </location>
</feature>
<dbReference type="GeneID" id="108702440"/>
<dbReference type="RefSeq" id="XP_018093378.1">
    <property type="nucleotide sequence ID" value="XM_018237889.1"/>
</dbReference>
<dbReference type="AlphaFoldDB" id="A0A8J0TYG7"/>
<dbReference type="OrthoDB" id="8876749at2759"/>
<accession>A0A8J0TYG7</accession>
<dbReference type="KEGG" id="xla:108702440"/>
<keyword evidence="5 12" id="KW-0812">Transmembrane</keyword>
<feature type="non-terminal residue" evidence="15">
    <location>
        <position position="292"/>
    </location>
</feature>
<sequence>MLSVILIIKILILITAGPCGITLNSSIVAVQLRHWMKGVNLGECDQITLIMGFTNVLLQCYFVLDGTIDTLELYEHLDKEFIFVSYTFFFFFISLWVWLTAWLAICYCLRLVNISHRVFIILKKTVPCWITQLLLGTVVILAMINIPIFWTMNTKAKQNTSFTSPVDFFNYEPNIKYLSFAAALGCCLPTLITFLCMGLSLMSLLRHVQRVKQNISQSWSGKMKTHAKACVTIFLLMALNVFFFLTVFIFILLQLYIGNNWDTLFWSIIMASPSGQAVILLLGNSKLQSDIL</sequence>
<evidence type="ECO:0000256" key="12">
    <source>
        <dbReference type="RuleBase" id="RU004424"/>
    </source>
</evidence>
<evidence type="ECO:0000256" key="6">
    <source>
        <dbReference type="ARBA" id="ARBA00022989"/>
    </source>
</evidence>
<evidence type="ECO:0000256" key="1">
    <source>
        <dbReference type="ARBA" id="ARBA00004141"/>
    </source>
</evidence>
<keyword evidence="9 12" id="KW-0675">Receptor</keyword>
<reference evidence="15" key="1">
    <citation type="submission" date="2025-08" db="UniProtKB">
        <authorList>
            <consortium name="RefSeq"/>
        </authorList>
    </citation>
    <scope>IDENTIFICATION</scope>
    <source>
        <strain evidence="15">J_2021</strain>
        <tissue evidence="15">Erythrocytes</tissue>
    </source>
</reference>
<dbReference type="PANTHER" id="PTHR11394">
    <property type="entry name" value="TASTE RECEPTOR TYPE 2"/>
    <property type="match status" value="1"/>
</dbReference>
<protein>
    <recommendedName>
        <fullName evidence="12">Taste receptor type 2</fullName>
    </recommendedName>
</protein>
<evidence type="ECO:0000256" key="11">
    <source>
        <dbReference type="RuleBase" id="RU004423"/>
    </source>
</evidence>
<evidence type="ECO:0000256" key="13">
    <source>
        <dbReference type="SAM" id="Phobius"/>
    </source>
</evidence>
<dbReference type="Pfam" id="PF05296">
    <property type="entry name" value="TAS2R"/>
    <property type="match status" value="1"/>
</dbReference>
<feature type="transmembrane region" description="Helical" evidence="13">
    <location>
        <begin position="177"/>
        <end position="205"/>
    </location>
</feature>
<dbReference type="GO" id="GO:0033038">
    <property type="term" value="F:bitter taste receptor activity"/>
    <property type="evidence" value="ECO:0000318"/>
    <property type="project" value="GO_Central"/>
</dbReference>
<feature type="transmembrane region" description="Helical" evidence="13">
    <location>
        <begin position="84"/>
        <end position="109"/>
    </location>
</feature>
<feature type="transmembrane region" description="Helical" evidence="13">
    <location>
        <begin position="263"/>
        <end position="283"/>
    </location>
</feature>
<dbReference type="FunFam" id="1.20.1070.10:FF:000055">
    <property type="entry name" value="Taste receptor type 2"/>
    <property type="match status" value="1"/>
</dbReference>
<keyword evidence="8 12" id="KW-0472">Membrane</keyword>
<feature type="transmembrane region" description="Helical" evidence="13">
    <location>
        <begin position="44"/>
        <end position="64"/>
    </location>
</feature>
<dbReference type="InterPro" id="IPR007960">
    <property type="entry name" value="TAS2R"/>
</dbReference>
<keyword evidence="6 13" id="KW-1133">Transmembrane helix</keyword>
<evidence type="ECO:0000256" key="10">
    <source>
        <dbReference type="ARBA" id="ARBA00023224"/>
    </source>
</evidence>
<gene>
    <name evidence="15" type="primary">LOC108702440</name>
</gene>
<evidence type="ECO:0000256" key="3">
    <source>
        <dbReference type="ARBA" id="ARBA00022480"/>
    </source>
</evidence>
<dbReference type="PANTHER" id="PTHR11394:SF143">
    <property type="entry name" value="TASTE RECEPTOR TYPE 2"/>
    <property type="match status" value="1"/>
</dbReference>
<feature type="transmembrane region" description="Helical" evidence="13">
    <location>
        <begin position="226"/>
        <end position="257"/>
    </location>
</feature>